<feature type="region of interest" description="Disordered" evidence="1">
    <location>
        <begin position="18"/>
        <end position="46"/>
    </location>
</feature>
<dbReference type="KEGG" id="salj:SMD11_5602"/>
<accession>A0A1Z2LAC0</accession>
<evidence type="ECO:0000256" key="1">
    <source>
        <dbReference type="SAM" id="MobiDB-lite"/>
    </source>
</evidence>
<sequence>MCKKCSSGLLAGAALLPDRRAKPSTDVRGQPADTTPGGSLPGSPRRASDHLFRDLFNCALASLSSFSFRLI</sequence>
<dbReference type="Proteomes" id="UP000195755">
    <property type="component" value="Chromosome"/>
</dbReference>
<gene>
    <name evidence="2" type="ORF">SMD11_5602</name>
</gene>
<proteinExistence type="predicted"/>
<evidence type="ECO:0000313" key="2">
    <source>
        <dbReference type="EMBL" id="ARZ71181.1"/>
    </source>
</evidence>
<dbReference type="EMBL" id="CP021744">
    <property type="protein sequence ID" value="ARZ71181.1"/>
    <property type="molecule type" value="Genomic_DNA"/>
</dbReference>
<evidence type="ECO:0000313" key="3">
    <source>
        <dbReference type="Proteomes" id="UP000195755"/>
    </source>
</evidence>
<name>A0A1Z2LAC0_9ACTN</name>
<dbReference type="AlphaFoldDB" id="A0A1Z2LAC0"/>
<reference evidence="2 3" key="1">
    <citation type="submission" date="2017-06" db="EMBL/GenBank/DDBJ databases">
        <title>Streptomyces albireticuli Genome sequencing and assembly.</title>
        <authorList>
            <person name="Wang Y."/>
            <person name="Du B."/>
            <person name="Ding Y."/>
            <person name="Liu H."/>
            <person name="Hou Q."/>
            <person name="Liu K."/>
            <person name="Yao L."/>
            <person name="Wang C."/>
        </authorList>
    </citation>
    <scope>NUCLEOTIDE SEQUENCE [LARGE SCALE GENOMIC DNA]</scope>
    <source>
        <strain evidence="2 3">MDJK11</strain>
    </source>
</reference>
<protein>
    <submittedName>
        <fullName evidence="2">Uncharacterized protein</fullName>
    </submittedName>
</protein>
<organism evidence="2 3">
    <name type="scientific">Streptomyces albireticuli</name>
    <dbReference type="NCBI Taxonomy" id="1940"/>
    <lineage>
        <taxon>Bacteria</taxon>
        <taxon>Bacillati</taxon>
        <taxon>Actinomycetota</taxon>
        <taxon>Actinomycetes</taxon>
        <taxon>Kitasatosporales</taxon>
        <taxon>Streptomycetaceae</taxon>
        <taxon>Streptomyces</taxon>
    </lineage>
</organism>